<organism evidence="2 3">
    <name type="scientific">Kordia antarctica</name>
    <dbReference type="NCBI Taxonomy" id="1218801"/>
    <lineage>
        <taxon>Bacteria</taxon>
        <taxon>Pseudomonadati</taxon>
        <taxon>Bacteroidota</taxon>
        <taxon>Flavobacteriia</taxon>
        <taxon>Flavobacteriales</taxon>
        <taxon>Flavobacteriaceae</taxon>
        <taxon>Kordia</taxon>
    </lineage>
</organism>
<name>A0A7L4ZMW8_9FLAO</name>
<evidence type="ECO:0000256" key="1">
    <source>
        <dbReference type="SAM" id="Phobius"/>
    </source>
</evidence>
<dbReference type="EMBL" id="CP019288">
    <property type="protein sequence ID" value="QHI37244.1"/>
    <property type="molecule type" value="Genomic_DNA"/>
</dbReference>
<keyword evidence="1" id="KW-0812">Transmembrane</keyword>
<accession>A0A7L4ZMW8</accession>
<dbReference type="RefSeq" id="WP_160129884.1">
    <property type="nucleotide sequence ID" value="NZ_CP019288.1"/>
</dbReference>
<keyword evidence="1" id="KW-0472">Membrane</keyword>
<protein>
    <submittedName>
        <fullName evidence="2">Uncharacterized protein</fullName>
    </submittedName>
</protein>
<sequence>MENFYFLFESIENWDTWDEKGFSLGMLILFVSTIFFQILYYILLGRKTDRFSNLGKWFLFGIINSLMVFLVTLLVEGFIVFEHESIGDFEYEIWSFTIINTIYAFLLYFIFSLAFKRFSIHSKYYPVKF</sequence>
<reference evidence="2 3" key="1">
    <citation type="journal article" date="2013" name="Int. J. Syst. Evol. Microbiol.">
        <title>Kordia antarctica sp. nov., isolated from Antarctic seawater.</title>
        <authorList>
            <person name="Baek K."/>
            <person name="Choi A."/>
            <person name="Kang I."/>
            <person name="Lee K."/>
            <person name="Cho J.C."/>
        </authorList>
    </citation>
    <scope>NUCLEOTIDE SEQUENCE [LARGE SCALE GENOMIC DNA]</scope>
    <source>
        <strain evidence="2 3">IMCC3317</strain>
    </source>
</reference>
<proteinExistence type="predicted"/>
<dbReference type="OrthoDB" id="1448459at2"/>
<dbReference type="Proteomes" id="UP000464657">
    <property type="component" value="Chromosome"/>
</dbReference>
<feature type="transmembrane region" description="Helical" evidence="1">
    <location>
        <begin position="57"/>
        <end position="81"/>
    </location>
</feature>
<keyword evidence="3" id="KW-1185">Reference proteome</keyword>
<gene>
    <name evidence="2" type="ORF">IMCC3317_26220</name>
</gene>
<keyword evidence="1" id="KW-1133">Transmembrane helix</keyword>
<evidence type="ECO:0000313" key="2">
    <source>
        <dbReference type="EMBL" id="QHI37244.1"/>
    </source>
</evidence>
<feature type="transmembrane region" description="Helical" evidence="1">
    <location>
        <begin position="93"/>
        <end position="115"/>
    </location>
</feature>
<evidence type="ECO:0000313" key="3">
    <source>
        <dbReference type="Proteomes" id="UP000464657"/>
    </source>
</evidence>
<feature type="transmembrane region" description="Helical" evidence="1">
    <location>
        <begin position="22"/>
        <end position="45"/>
    </location>
</feature>
<dbReference type="KEGG" id="kan:IMCC3317_26220"/>
<dbReference type="AlphaFoldDB" id="A0A7L4ZMW8"/>